<organism evidence="1 2">
    <name type="scientific">Dokdonia pacifica</name>
    <dbReference type="NCBI Taxonomy" id="1627892"/>
    <lineage>
        <taxon>Bacteria</taxon>
        <taxon>Pseudomonadati</taxon>
        <taxon>Bacteroidota</taxon>
        <taxon>Flavobacteriia</taxon>
        <taxon>Flavobacteriales</taxon>
        <taxon>Flavobacteriaceae</taxon>
        <taxon>Dokdonia</taxon>
    </lineage>
</organism>
<reference evidence="1 2" key="1">
    <citation type="submission" date="2017-06" db="EMBL/GenBank/DDBJ databases">
        <authorList>
            <person name="Kim H.J."/>
            <person name="Triplett B.A."/>
        </authorList>
    </citation>
    <scope>NUCLEOTIDE SEQUENCE [LARGE SCALE GENOMIC DNA]</scope>
    <source>
        <strain evidence="1 2">DSM 25597</strain>
    </source>
</reference>
<keyword evidence="2" id="KW-1185">Reference proteome</keyword>
<gene>
    <name evidence="1" type="ORF">SAMN06265376_107294</name>
</gene>
<name>A0A239CES3_9FLAO</name>
<evidence type="ECO:0000313" key="1">
    <source>
        <dbReference type="EMBL" id="SNS18736.1"/>
    </source>
</evidence>
<evidence type="ECO:0000313" key="2">
    <source>
        <dbReference type="Proteomes" id="UP000198379"/>
    </source>
</evidence>
<dbReference type="Proteomes" id="UP000198379">
    <property type="component" value="Unassembled WGS sequence"/>
</dbReference>
<dbReference type="AlphaFoldDB" id="A0A239CES3"/>
<dbReference type="RefSeq" id="WP_089373285.1">
    <property type="nucleotide sequence ID" value="NZ_BMEP01000004.1"/>
</dbReference>
<dbReference type="OrthoDB" id="1340494at2"/>
<accession>A0A239CES3</accession>
<proteinExistence type="predicted"/>
<dbReference type="EMBL" id="FZNY01000007">
    <property type="protein sequence ID" value="SNS18736.1"/>
    <property type="molecule type" value="Genomic_DNA"/>
</dbReference>
<protein>
    <submittedName>
        <fullName evidence="1">Uncharacterized protein</fullName>
    </submittedName>
</protein>
<sequence>MNKEKLFQVAFEKAQNQSGSEKPNGIVKYLSNKLLELGMNGYGASDRTLLRCFNKYIDGKKEPVSPKTELLNAVSQYIGFDSYEDFVIKNNVQINDDSTMEMVTRIVNQNGEKSIYLENNSAPINIS</sequence>